<organism evidence="1 2">
    <name type="scientific">Eretmocerus hayati</name>
    <dbReference type="NCBI Taxonomy" id="131215"/>
    <lineage>
        <taxon>Eukaryota</taxon>
        <taxon>Metazoa</taxon>
        <taxon>Ecdysozoa</taxon>
        <taxon>Arthropoda</taxon>
        <taxon>Hexapoda</taxon>
        <taxon>Insecta</taxon>
        <taxon>Pterygota</taxon>
        <taxon>Neoptera</taxon>
        <taxon>Endopterygota</taxon>
        <taxon>Hymenoptera</taxon>
        <taxon>Apocrita</taxon>
        <taxon>Proctotrupomorpha</taxon>
        <taxon>Chalcidoidea</taxon>
        <taxon>Aphelinidae</taxon>
        <taxon>Aphelininae</taxon>
        <taxon>Eretmocerus</taxon>
    </lineage>
</organism>
<protein>
    <submittedName>
        <fullName evidence="1">Uncharacterized protein</fullName>
    </submittedName>
</protein>
<gene>
    <name evidence="1" type="ORF">QAD02_005393</name>
</gene>
<comment type="caution">
    <text evidence="1">The sequence shown here is derived from an EMBL/GenBank/DDBJ whole genome shotgun (WGS) entry which is preliminary data.</text>
</comment>
<proteinExistence type="predicted"/>
<sequence>MGLRFFATGDFQVVIGDLRGFSQTTACRVIHRISAAVDPRGEFLFIDVRHPESVHDTTALDRSVAKMLFEEGGVKGFLIADKGFPSKTHFLIPCVESRTFTGAQKKYNRSVNETRNGVERNFGQ</sequence>
<evidence type="ECO:0000313" key="1">
    <source>
        <dbReference type="EMBL" id="KAJ8674131.1"/>
    </source>
</evidence>
<name>A0ACC2NTG3_9HYME</name>
<evidence type="ECO:0000313" key="2">
    <source>
        <dbReference type="Proteomes" id="UP001239111"/>
    </source>
</evidence>
<reference evidence="1" key="1">
    <citation type="submission" date="2023-04" db="EMBL/GenBank/DDBJ databases">
        <title>A chromosome-level genome assembly of the parasitoid wasp Eretmocerus hayati.</title>
        <authorList>
            <person name="Zhong Y."/>
            <person name="Liu S."/>
            <person name="Liu Y."/>
        </authorList>
    </citation>
    <scope>NUCLEOTIDE SEQUENCE</scope>
    <source>
        <strain evidence="1">ZJU_SS_LIU_2023</strain>
    </source>
</reference>
<dbReference type="EMBL" id="CM056743">
    <property type="protein sequence ID" value="KAJ8674131.1"/>
    <property type="molecule type" value="Genomic_DNA"/>
</dbReference>
<accession>A0ACC2NTG3</accession>
<dbReference type="Proteomes" id="UP001239111">
    <property type="component" value="Chromosome 3"/>
</dbReference>
<keyword evidence="2" id="KW-1185">Reference proteome</keyword>